<feature type="compositionally biased region" description="Pro residues" evidence="1">
    <location>
        <begin position="407"/>
        <end position="416"/>
    </location>
</feature>
<feature type="compositionally biased region" description="Pro residues" evidence="1">
    <location>
        <begin position="480"/>
        <end position="514"/>
    </location>
</feature>
<dbReference type="PANTHER" id="PTHR45725">
    <property type="entry name" value="FORMIN HOMOLOGY 2 FAMILY MEMBER"/>
    <property type="match status" value="1"/>
</dbReference>
<evidence type="ECO:0000256" key="1">
    <source>
        <dbReference type="SAM" id="MobiDB-lite"/>
    </source>
</evidence>
<accession>A0ABQ9WZK7</accession>
<feature type="region of interest" description="Disordered" evidence="1">
    <location>
        <begin position="445"/>
        <end position="520"/>
    </location>
</feature>
<dbReference type="Proteomes" id="UP001281761">
    <property type="component" value="Unassembled WGS sequence"/>
</dbReference>
<dbReference type="EMBL" id="JARBJD010000278">
    <property type="protein sequence ID" value="KAK2944939.1"/>
    <property type="molecule type" value="Genomic_DNA"/>
</dbReference>
<feature type="compositionally biased region" description="Low complexity" evidence="1">
    <location>
        <begin position="464"/>
        <end position="479"/>
    </location>
</feature>
<dbReference type="PRINTS" id="PR01217">
    <property type="entry name" value="PRICHEXTENSN"/>
</dbReference>
<feature type="compositionally biased region" description="Low complexity" evidence="1">
    <location>
        <begin position="392"/>
        <end position="406"/>
    </location>
</feature>
<gene>
    <name evidence="2" type="ORF">BLNAU_20115</name>
</gene>
<name>A0ABQ9WZK7_9EUKA</name>
<dbReference type="InterPro" id="IPR051425">
    <property type="entry name" value="Formin_Homology"/>
</dbReference>
<protein>
    <submittedName>
        <fullName evidence="2">Uncharacterized protein</fullName>
    </submittedName>
</protein>
<reference evidence="2 3" key="1">
    <citation type="journal article" date="2022" name="bioRxiv">
        <title>Genomics of Preaxostyla Flagellates Illuminates Evolutionary Transitions and the Path Towards Mitochondrial Loss.</title>
        <authorList>
            <person name="Novak L.V.F."/>
            <person name="Treitli S.C."/>
            <person name="Pyrih J."/>
            <person name="Halakuc P."/>
            <person name="Pipaliya S.V."/>
            <person name="Vacek V."/>
            <person name="Brzon O."/>
            <person name="Soukal P."/>
            <person name="Eme L."/>
            <person name="Dacks J.B."/>
            <person name="Karnkowska A."/>
            <person name="Elias M."/>
            <person name="Hampl V."/>
        </authorList>
    </citation>
    <scope>NUCLEOTIDE SEQUENCE [LARGE SCALE GENOMIC DNA]</scope>
    <source>
        <strain evidence="2">NAU3</strain>
        <tissue evidence="2">Gut</tissue>
    </source>
</reference>
<evidence type="ECO:0000313" key="3">
    <source>
        <dbReference type="Proteomes" id="UP001281761"/>
    </source>
</evidence>
<organism evidence="2 3">
    <name type="scientific">Blattamonas nauphoetae</name>
    <dbReference type="NCBI Taxonomy" id="2049346"/>
    <lineage>
        <taxon>Eukaryota</taxon>
        <taxon>Metamonada</taxon>
        <taxon>Preaxostyla</taxon>
        <taxon>Oxymonadida</taxon>
        <taxon>Blattamonas</taxon>
    </lineage>
</organism>
<feature type="compositionally biased region" description="Pro residues" evidence="1">
    <location>
        <begin position="445"/>
        <end position="463"/>
    </location>
</feature>
<evidence type="ECO:0000313" key="2">
    <source>
        <dbReference type="EMBL" id="KAK2944939.1"/>
    </source>
</evidence>
<proteinExistence type="predicted"/>
<comment type="caution">
    <text evidence="2">The sequence shown here is derived from an EMBL/GenBank/DDBJ whole genome shotgun (WGS) entry which is preliminary data.</text>
</comment>
<keyword evidence="3" id="KW-1185">Reference proteome</keyword>
<feature type="region of interest" description="Disordered" evidence="1">
    <location>
        <begin position="349"/>
        <end position="423"/>
    </location>
</feature>
<feature type="compositionally biased region" description="Pro residues" evidence="1">
    <location>
        <begin position="349"/>
        <end position="385"/>
    </location>
</feature>
<sequence length="543" mass="58770">MQRKAEKQNMDVLSCGLESWLCVLIRSGHHRLLDCGRRGGRGPDGHNDTLRPSRSSRIAVRTLWRSAPSGLADLELADRSNNSEWIRDCSIEFLPARFATFDSFCQHSTPLISDQSPKRHHSGTLTSVCLMASFEISSTPHSSCALHPSPPPPLTTSSLLVCSVGTAFSLSSNTVDSFISCSICLIIARSPTMLLKGVERWNFALVSSIADRAHLMFPLTRPDVVPILFRQSLRRVIRCSRCALTVRSFTAPLCHNRELPLVVFGRVVDCGCAEGMMDARTKRQHRRSAVGEWSRTSARLRRKATIVLHTSSPKCNQNMIVRTSTTHHSSSISSSFVSDGVVSLLVVSPPTPSHSPLPLPHPHTLPLPSASPSPPTPSHSPLPLPHHPHRPTPLCLSLTTHTLPLPSASPSPPIPSHSPLTLPHHPHPPTLLCLSLTTHTLPLPLPLPHHPHPPTPSASPSPLTPSHSLCLSLTTHTLPLPLPLPHHPHPPTPSASPSPPTPPTPSASPSPPTPSHSLSLSLTTHTLPLPLPLPHHPHPHTPL</sequence>